<dbReference type="KEGG" id="rme:Rmet_6536"/>
<keyword evidence="2" id="KW-1185">Reference proteome</keyword>
<accession>D3DXX3</accession>
<organism evidence="1 2">
    <name type="scientific">Cupriavidus metallidurans (strain ATCC 43123 / DSM 2839 / NBRC 102507 / CH34)</name>
    <name type="common">Ralstonia metallidurans</name>
    <dbReference type="NCBI Taxonomy" id="266264"/>
    <lineage>
        <taxon>Bacteria</taxon>
        <taxon>Pseudomonadati</taxon>
        <taxon>Pseudomonadota</taxon>
        <taxon>Betaproteobacteria</taxon>
        <taxon>Burkholderiales</taxon>
        <taxon>Burkholderiaceae</taxon>
        <taxon>Cupriavidus</taxon>
    </lineage>
</organism>
<dbReference type="Proteomes" id="UP000002429">
    <property type="component" value="Chromosome"/>
</dbReference>
<dbReference type="RefSeq" id="WP_011517133.1">
    <property type="nucleotide sequence ID" value="NC_007973.1"/>
</dbReference>
<gene>
    <name evidence="1" type="ordered locus">Rmet_6536</name>
</gene>
<name>D3DXX3_CUPMC</name>
<evidence type="ECO:0000313" key="1">
    <source>
        <dbReference type="EMBL" id="ADC45143.1"/>
    </source>
</evidence>
<dbReference type="AlphaFoldDB" id="D3DXX3"/>
<protein>
    <submittedName>
        <fullName evidence="1">Uncharacterized protein</fullName>
    </submittedName>
</protein>
<proteinExistence type="predicted"/>
<reference evidence="2" key="1">
    <citation type="journal article" date="2010" name="PLoS ONE">
        <title>The complete genome sequence of Cupriavidus metallidurans strain CH34, a master survivalist in harsh and anthropogenic environments.</title>
        <authorList>
            <person name="Janssen P.J."/>
            <person name="Van Houdt R."/>
            <person name="Moors H."/>
            <person name="Monsieurs P."/>
            <person name="Morin N."/>
            <person name="Michaux A."/>
            <person name="Benotmane M.A."/>
            <person name="Leys N."/>
            <person name="Vallaeys T."/>
            <person name="Lapidus A."/>
            <person name="Monchy S."/>
            <person name="Medigue C."/>
            <person name="Taghavi S."/>
            <person name="McCorkle S."/>
            <person name="Dunn J."/>
            <person name="van der Lelie D."/>
            <person name="Mergeay M."/>
        </authorList>
    </citation>
    <scope>NUCLEOTIDE SEQUENCE [LARGE SCALE GENOMIC DNA]</scope>
    <source>
        <strain evidence="2">ATCC 43123 / DSM 2839 / NBRC 102507 / CH34</strain>
    </source>
</reference>
<dbReference type="HOGENOM" id="CLU_2772946_0_0_4"/>
<dbReference type="STRING" id="266264.Rmet_6536"/>
<dbReference type="EMBL" id="CP000352">
    <property type="protein sequence ID" value="ADC45143.1"/>
    <property type="molecule type" value="Genomic_DNA"/>
</dbReference>
<evidence type="ECO:0000313" key="2">
    <source>
        <dbReference type="Proteomes" id="UP000002429"/>
    </source>
</evidence>
<sequence>MTTRVHTEKAKAGQKFFGLPEYNPAVTPTATINGGASVPLTAVPSGIVLTTPAAQNDVVVITFDQLLYG</sequence>